<dbReference type="EMBL" id="MU167431">
    <property type="protein sequence ID" value="KAG0140605.1"/>
    <property type="molecule type" value="Genomic_DNA"/>
</dbReference>
<dbReference type="InterPro" id="IPR036875">
    <property type="entry name" value="Znf_CCHC_sf"/>
</dbReference>
<evidence type="ECO:0000259" key="3">
    <source>
        <dbReference type="PROSITE" id="PS50158"/>
    </source>
</evidence>
<protein>
    <recommendedName>
        <fullName evidence="3">CCHC-type domain-containing protein</fullName>
    </recommendedName>
</protein>
<feature type="domain" description="CCHC-type" evidence="3">
    <location>
        <begin position="9"/>
        <end position="23"/>
    </location>
</feature>
<keyword evidence="2" id="KW-0863">Zinc-finger</keyword>
<dbReference type="GO" id="GO:0008270">
    <property type="term" value="F:zinc ion binding"/>
    <property type="evidence" value="ECO:0007669"/>
    <property type="project" value="UniProtKB-KW"/>
</dbReference>
<dbReference type="PROSITE" id="PS50158">
    <property type="entry name" value="ZF_CCHC"/>
    <property type="match status" value="1"/>
</dbReference>
<dbReference type="Gene3D" id="4.10.60.10">
    <property type="entry name" value="Zinc finger, CCHC-type"/>
    <property type="match status" value="1"/>
</dbReference>
<evidence type="ECO:0000313" key="4">
    <source>
        <dbReference type="EMBL" id="KAG0140605.1"/>
    </source>
</evidence>
<sequence length="203" mass="22344">PQMTDLEHCLCCGQTGHWARACPYNQLILSNFGNQQLCLNLVNVNGSKFTVEVLPDFNTATKEDMLLEGVWASESSLMEAWDNPDKGVSDTGATHNVTGDISRLTNVCAPPRPILVSVATKGPETYITHHGTMHLQADNGSLILIHNMYYALAAQCTLILLLDLVESGGSWMVFGKHHQQKLLRQGCPRCSWTVKSELILDHG</sequence>
<dbReference type="SUPFAM" id="SSF57756">
    <property type="entry name" value="Retrovirus zinc finger-like domains"/>
    <property type="match status" value="1"/>
</dbReference>
<organism evidence="4 5">
    <name type="scientific">Cronartium quercuum f. sp. fusiforme G11</name>
    <dbReference type="NCBI Taxonomy" id="708437"/>
    <lineage>
        <taxon>Eukaryota</taxon>
        <taxon>Fungi</taxon>
        <taxon>Dikarya</taxon>
        <taxon>Basidiomycota</taxon>
        <taxon>Pucciniomycotina</taxon>
        <taxon>Pucciniomycetes</taxon>
        <taxon>Pucciniales</taxon>
        <taxon>Coleosporiaceae</taxon>
        <taxon>Cronartium</taxon>
    </lineage>
</organism>
<dbReference type="Proteomes" id="UP000886653">
    <property type="component" value="Unassembled WGS sequence"/>
</dbReference>
<gene>
    <name evidence="4" type="ORF">CROQUDRAFT_52970</name>
</gene>
<dbReference type="AlphaFoldDB" id="A0A9P6T6I5"/>
<evidence type="ECO:0000256" key="2">
    <source>
        <dbReference type="PROSITE-ProRule" id="PRU00047"/>
    </source>
</evidence>
<comment type="caution">
    <text evidence="4">The sequence shown here is derived from an EMBL/GenBank/DDBJ whole genome shotgun (WGS) entry which is preliminary data.</text>
</comment>
<keyword evidence="2" id="KW-0862">Zinc</keyword>
<evidence type="ECO:0000256" key="1">
    <source>
        <dbReference type="ARBA" id="ARBA00022664"/>
    </source>
</evidence>
<evidence type="ECO:0000313" key="5">
    <source>
        <dbReference type="Proteomes" id="UP000886653"/>
    </source>
</evidence>
<name>A0A9P6T6I5_9BASI</name>
<feature type="non-terminal residue" evidence="4">
    <location>
        <position position="1"/>
    </location>
</feature>
<keyword evidence="2" id="KW-0479">Metal-binding</keyword>
<proteinExistence type="predicted"/>
<accession>A0A9P6T6I5</accession>
<dbReference type="GO" id="GO:0003676">
    <property type="term" value="F:nucleic acid binding"/>
    <property type="evidence" value="ECO:0007669"/>
    <property type="project" value="InterPro"/>
</dbReference>
<dbReference type="GO" id="GO:0006397">
    <property type="term" value="P:mRNA processing"/>
    <property type="evidence" value="ECO:0007669"/>
    <property type="project" value="UniProtKB-KW"/>
</dbReference>
<reference evidence="4" key="1">
    <citation type="submission" date="2013-11" db="EMBL/GenBank/DDBJ databases">
        <title>Genome sequence of the fusiform rust pathogen reveals effectors for host alternation and coevolution with pine.</title>
        <authorList>
            <consortium name="DOE Joint Genome Institute"/>
            <person name="Smith K."/>
            <person name="Pendleton A."/>
            <person name="Kubisiak T."/>
            <person name="Anderson C."/>
            <person name="Salamov A."/>
            <person name="Aerts A."/>
            <person name="Riley R."/>
            <person name="Clum A."/>
            <person name="Lindquist E."/>
            <person name="Ence D."/>
            <person name="Campbell M."/>
            <person name="Kronenberg Z."/>
            <person name="Feau N."/>
            <person name="Dhillon B."/>
            <person name="Hamelin R."/>
            <person name="Burleigh J."/>
            <person name="Smith J."/>
            <person name="Yandell M."/>
            <person name="Nelson C."/>
            <person name="Grigoriev I."/>
            <person name="Davis J."/>
        </authorList>
    </citation>
    <scope>NUCLEOTIDE SEQUENCE</scope>
    <source>
        <strain evidence="4">G11</strain>
    </source>
</reference>
<dbReference type="InterPro" id="IPR001878">
    <property type="entry name" value="Znf_CCHC"/>
</dbReference>
<keyword evidence="1" id="KW-0507">mRNA processing</keyword>
<keyword evidence="5" id="KW-1185">Reference proteome</keyword>